<dbReference type="PANTHER" id="PTHR36115">
    <property type="entry name" value="PROLINE-RICH ANTIGEN HOMOLOG-RELATED"/>
    <property type="match status" value="1"/>
</dbReference>
<evidence type="ECO:0000313" key="9">
    <source>
        <dbReference type="Proteomes" id="UP000289734"/>
    </source>
</evidence>
<accession>A0A4V1N480</accession>
<evidence type="ECO:0000256" key="6">
    <source>
        <dbReference type="SAM" id="Phobius"/>
    </source>
</evidence>
<keyword evidence="3 6" id="KW-0812">Transmembrane</keyword>
<organism evidence="8 9">
    <name type="scientific">Flavobacterium piscinae</name>
    <dbReference type="NCBI Taxonomy" id="2506424"/>
    <lineage>
        <taxon>Bacteria</taxon>
        <taxon>Pseudomonadati</taxon>
        <taxon>Bacteroidota</taxon>
        <taxon>Flavobacteriia</taxon>
        <taxon>Flavobacteriales</taxon>
        <taxon>Flavobacteriaceae</taxon>
        <taxon>Flavobacterium</taxon>
    </lineage>
</organism>
<evidence type="ECO:0000256" key="3">
    <source>
        <dbReference type="ARBA" id="ARBA00022692"/>
    </source>
</evidence>
<comment type="caution">
    <text evidence="8">The sequence shown here is derived from an EMBL/GenBank/DDBJ whole genome shotgun (WGS) entry which is preliminary data.</text>
</comment>
<keyword evidence="4 6" id="KW-1133">Transmembrane helix</keyword>
<dbReference type="Proteomes" id="UP000289734">
    <property type="component" value="Unassembled WGS sequence"/>
</dbReference>
<dbReference type="Pfam" id="PF06271">
    <property type="entry name" value="RDD"/>
    <property type="match status" value="1"/>
</dbReference>
<name>A0A4V1N480_9FLAO</name>
<feature type="transmembrane region" description="Helical" evidence="6">
    <location>
        <begin position="88"/>
        <end position="111"/>
    </location>
</feature>
<keyword evidence="2" id="KW-1003">Cell membrane</keyword>
<comment type="subcellular location">
    <subcellularLocation>
        <location evidence="1">Cell membrane</location>
        <topology evidence="1">Multi-pass membrane protein</topology>
    </subcellularLocation>
</comment>
<evidence type="ECO:0000256" key="4">
    <source>
        <dbReference type="ARBA" id="ARBA00022989"/>
    </source>
</evidence>
<dbReference type="InterPro" id="IPR051791">
    <property type="entry name" value="Pra-immunoreactive"/>
</dbReference>
<proteinExistence type="predicted"/>
<dbReference type="PANTHER" id="PTHR36115:SF4">
    <property type="entry name" value="MEMBRANE PROTEIN"/>
    <property type="match status" value="1"/>
</dbReference>
<reference evidence="9" key="1">
    <citation type="submission" date="2019-01" db="EMBL/GenBank/DDBJ databases">
        <title>Cytophagaceae bacterium strain CAR-16.</title>
        <authorList>
            <person name="Chen W.-M."/>
        </authorList>
    </citation>
    <scope>NUCLEOTIDE SEQUENCE [LARGE SCALE GENOMIC DNA]</scope>
    <source>
        <strain evidence="9">ICH-30</strain>
    </source>
</reference>
<feature type="transmembrane region" description="Helical" evidence="6">
    <location>
        <begin position="21"/>
        <end position="38"/>
    </location>
</feature>
<dbReference type="InterPro" id="IPR010432">
    <property type="entry name" value="RDD"/>
</dbReference>
<dbReference type="AlphaFoldDB" id="A0A4V1N480"/>
<evidence type="ECO:0000313" key="8">
    <source>
        <dbReference type="EMBL" id="RXR31236.1"/>
    </source>
</evidence>
<evidence type="ECO:0000259" key="7">
    <source>
        <dbReference type="Pfam" id="PF06271"/>
    </source>
</evidence>
<evidence type="ECO:0000256" key="5">
    <source>
        <dbReference type="ARBA" id="ARBA00023136"/>
    </source>
</evidence>
<keyword evidence="5 6" id="KW-0472">Membrane</keyword>
<keyword evidence="9" id="KW-1185">Reference proteome</keyword>
<evidence type="ECO:0000256" key="1">
    <source>
        <dbReference type="ARBA" id="ARBA00004651"/>
    </source>
</evidence>
<sequence length="130" mass="15036">MSMEREYPTILERIKSTTIDTIIIIAFMYFASEILNSFENVPDFIRMILFALILLYEPILTAFGATIGNEKMEIRVRSNANHAKKINFFQAVIRVILKYLLGWLSFITLFFSDKGRTIHDYASGSIMIKV</sequence>
<dbReference type="GO" id="GO:0005886">
    <property type="term" value="C:plasma membrane"/>
    <property type="evidence" value="ECO:0007669"/>
    <property type="project" value="UniProtKB-SubCell"/>
</dbReference>
<dbReference type="EMBL" id="SBKQ01000010">
    <property type="protein sequence ID" value="RXR31236.1"/>
    <property type="molecule type" value="Genomic_DNA"/>
</dbReference>
<dbReference type="OrthoDB" id="982116at2"/>
<evidence type="ECO:0000256" key="2">
    <source>
        <dbReference type="ARBA" id="ARBA00022475"/>
    </source>
</evidence>
<feature type="domain" description="RDD" evidence="7">
    <location>
        <begin position="7"/>
        <end position="123"/>
    </location>
</feature>
<gene>
    <name evidence="8" type="ORF">EQG68_10135</name>
</gene>
<feature type="transmembrane region" description="Helical" evidence="6">
    <location>
        <begin position="44"/>
        <end position="67"/>
    </location>
</feature>
<protein>
    <submittedName>
        <fullName evidence="8">RDD family protein</fullName>
    </submittedName>
</protein>